<feature type="domain" description="BIG2" evidence="2">
    <location>
        <begin position="35"/>
        <end position="110"/>
    </location>
</feature>
<feature type="chain" id="PRO_5030576514" evidence="1">
    <location>
        <begin position="26"/>
        <end position="325"/>
    </location>
</feature>
<dbReference type="SMART" id="SM00635">
    <property type="entry name" value="BID_2"/>
    <property type="match status" value="1"/>
</dbReference>
<proteinExistence type="predicted"/>
<feature type="signal peptide" evidence="1">
    <location>
        <begin position="1"/>
        <end position="25"/>
    </location>
</feature>
<dbReference type="AlphaFoldDB" id="A0A7X9RVH9"/>
<dbReference type="Pfam" id="PF02368">
    <property type="entry name" value="Big_2"/>
    <property type="match status" value="1"/>
</dbReference>
<evidence type="ECO:0000313" key="4">
    <source>
        <dbReference type="Proteomes" id="UP000576082"/>
    </source>
</evidence>
<evidence type="ECO:0000313" key="3">
    <source>
        <dbReference type="EMBL" id="NME69472.1"/>
    </source>
</evidence>
<dbReference type="Proteomes" id="UP000576082">
    <property type="component" value="Unassembled WGS sequence"/>
</dbReference>
<keyword evidence="4" id="KW-1185">Reference proteome</keyword>
<dbReference type="PROSITE" id="PS51257">
    <property type="entry name" value="PROKAR_LIPOPROTEIN"/>
    <property type="match status" value="1"/>
</dbReference>
<gene>
    <name evidence="3" type="ORF">HHU12_15960</name>
</gene>
<comment type="caution">
    <text evidence="3">The sequence shown here is derived from an EMBL/GenBank/DDBJ whole genome shotgun (WGS) entry which is preliminary data.</text>
</comment>
<sequence length="325" mass="34428">MKFKALLIGTFFALTSLLIGCSENAAEEILNDIISATGITIDQPTVELEEGQTVSLTASIEPAGVTGDVAWSTSDASVATVDNGTVTAVKAGTATIVASHGAFTASSAVTVTAAEPEVSEPDPSLPATLKGYEYFVVQMDQSSFESIEDRVAADLRPDEGTKFLYIWDGTFNNGTPQGNNFYNLDEGWISFVVGTVGWSGAGFFASSSYGEIDMTAIHANPENYAFHAAFKSTQENTSYTLMFADGTSEIKVVVGSVAQEGIAPYTDFARDGEWHSVEIPMQHLIDQGLNLSSPISNLNVLAVLAGGVTGTTLDMDAAFFYKKTK</sequence>
<protein>
    <submittedName>
        <fullName evidence="3">Ig domain-containing protein</fullName>
    </submittedName>
</protein>
<dbReference type="InterPro" id="IPR003343">
    <property type="entry name" value="Big_2"/>
</dbReference>
<dbReference type="Gene3D" id="2.60.120.430">
    <property type="entry name" value="Galactose-binding lectin"/>
    <property type="match status" value="1"/>
</dbReference>
<dbReference type="InterPro" id="IPR008964">
    <property type="entry name" value="Invasin/intimin_cell_adhesion"/>
</dbReference>
<evidence type="ECO:0000256" key="1">
    <source>
        <dbReference type="SAM" id="SignalP"/>
    </source>
</evidence>
<name>A0A7X9RVH9_9BACT</name>
<dbReference type="SUPFAM" id="SSF49373">
    <property type="entry name" value="Invasin/intimin cell-adhesion fragments"/>
    <property type="match status" value="1"/>
</dbReference>
<dbReference type="Gene3D" id="2.60.40.1080">
    <property type="match status" value="1"/>
</dbReference>
<dbReference type="RefSeq" id="WP_169657748.1">
    <property type="nucleotide sequence ID" value="NZ_JABANE010000042.1"/>
</dbReference>
<dbReference type="EMBL" id="JABANE010000042">
    <property type="protein sequence ID" value="NME69472.1"/>
    <property type="molecule type" value="Genomic_DNA"/>
</dbReference>
<organism evidence="3 4">
    <name type="scientific">Flammeovirga aprica JL-4</name>
    <dbReference type="NCBI Taxonomy" id="694437"/>
    <lineage>
        <taxon>Bacteria</taxon>
        <taxon>Pseudomonadati</taxon>
        <taxon>Bacteroidota</taxon>
        <taxon>Cytophagia</taxon>
        <taxon>Cytophagales</taxon>
        <taxon>Flammeovirgaceae</taxon>
        <taxon>Flammeovirga</taxon>
    </lineage>
</organism>
<keyword evidence="1" id="KW-0732">Signal</keyword>
<evidence type="ECO:0000259" key="2">
    <source>
        <dbReference type="SMART" id="SM00635"/>
    </source>
</evidence>
<accession>A0A7X9RVH9</accession>
<reference evidence="3 4" key="1">
    <citation type="submission" date="2020-04" db="EMBL/GenBank/DDBJ databases">
        <title>Flammeovirga sp. SR4, a novel species isolated from seawater.</title>
        <authorList>
            <person name="Wang X."/>
        </authorList>
    </citation>
    <scope>NUCLEOTIDE SEQUENCE [LARGE SCALE GENOMIC DNA]</scope>
    <source>
        <strain evidence="3 4">ATCC 23126</strain>
    </source>
</reference>